<dbReference type="InterPro" id="IPR050748">
    <property type="entry name" value="Glycosyltrans_8_dom-fam"/>
</dbReference>
<dbReference type="EMBL" id="JBBJCI010000024">
    <property type="protein sequence ID" value="KAK7254530.1"/>
    <property type="molecule type" value="Genomic_DNA"/>
</dbReference>
<comment type="caution">
    <text evidence="6">The sequence shown here is derived from an EMBL/GenBank/DDBJ whole genome shotgun (WGS) entry which is preliminary data.</text>
</comment>
<dbReference type="InterPro" id="IPR029044">
    <property type="entry name" value="Nucleotide-diphossugar_trans"/>
</dbReference>
<dbReference type="PANTHER" id="PTHR13778">
    <property type="entry name" value="GLYCOSYLTRANSFERASE 8 DOMAIN-CONTAINING PROTEIN"/>
    <property type="match status" value="1"/>
</dbReference>
<keyword evidence="3" id="KW-0808">Transferase</keyword>
<protein>
    <recommendedName>
        <fullName evidence="8">Hexosyltransferase</fullName>
    </recommendedName>
</protein>
<keyword evidence="4" id="KW-0479">Metal-binding</keyword>
<dbReference type="SUPFAM" id="SSF53448">
    <property type="entry name" value="Nucleotide-diphospho-sugar transferases"/>
    <property type="match status" value="1"/>
</dbReference>
<evidence type="ECO:0000256" key="2">
    <source>
        <dbReference type="ARBA" id="ARBA00022676"/>
    </source>
</evidence>
<evidence type="ECO:0000313" key="6">
    <source>
        <dbReference type="EMBL" id="KAK7254530.1"/>
    </source>
</evidence>
<evidence type="ECO:0008006" key="8">
    <source>
        <dbReference type="Google" id="ProtNLM"/>
    </source>
</evidence>
<dbReference type="Gene3D" id="3.90.550.10">
    <property type="entry name" value="Spore Coat Polysaccharide Biosynthesis Protein SpsA, Chain A"/>
    <property type="match status" value="1"/>
</dbReference>
<keyword evidence="7" id="KW-1185">Reference proteome</keyword>
<organism evidence="6 7">
    <name type="scientific">Aureococcus anophagefferens</name>
    <name type="common">Harmful bloom alga</name>
    <dbReference type="NCBI Taxonomy" id="44056"/>
    <lineage>
        <taxon>Eukaryota</taxon>
        <taxon>Sar</taxon>
        <taxon>Stramenopiles</taxon>
        <taxon>Ochrophyta</taxon>
        <taxon>Pelagophyceae</taxon>
        <taxon>Pelagomonadales</taxon>
        <taxon>Pelagomonadaceae</taxon>
        <taxon>Aureococcus</taxon>
    </lineage>
</organism>
<evidence type="ECO:0000256" key="1">
    <source>
        <dbReference type="ARBA" id="ARBA00006351"/>
    </source>
</evidence>
<comment type="similarity">
    <text evidence="1">Belongs to the glycosyltransferase 8 family.</text>
</comment>
<proteinExistence type="inferred from homology"/>
<dbReference type="Proteomes" id="UP001363151">
    <property type="component" value="Unassembled WGS sequence"/>
</dbReference>
<keyword evidence="2" id="KW-0328">Glycosyltransferase</keyword>
<evidence type="ECO:0000313" key="7">
    <source>
        <dbReference type="Proteomes" id="UP001363151"/>
    </source>
</evidence>
<reference evidence="6 7" key="1">
    <citation type="submission" date="2024-03" db="EMBL/GenBank/DDBJ databases">
        <title>Aureococcus anophagefferens CCMP1851 and Kratosvirus quantuckense: Draft genome of a second virus-susceptible host strain in the model system.</title>
        <authorList>
            <person name="Chase E."/>
            <person name="Truchon A.R."/>
            <person name="Schepens W."/>
            <person name="Wilhelm S.W."/>
        </authorList>
    </citation>
    <scope>NUCLEOTIDE SEQUENCE [LARGE SCALE GENOMIC DNA]</scope>
    <source>
        <strain evidence="6 7">CCMP1851</strain>
    </source>
</reference>
<evidence type="ECO:0000256" key="5">
    <source>
        <dbReference type="SAM" id="MobiDB-lite"/>
    </source>
</evidence>
<name>A0ABR1GF46_AURAN</name>
<dbReference type="InterPro" id="IPR002495">
    <property type="entry name" value="Glyco_trans_8"/>
</dbReference>
<sequence length="519" mass="57880">MSKTSKKKQIQHLKEQRMMERSNMRAERSAKKTMYHPIASSWAASGIECEAPLSGTDDFVVALASDDADPVPIFAAINSTLTNTRRRQLDFVAFVSRDCAPKLKALVRNHILSYPDDSHLPKAMRRAAVRVSVCVGLDAQLRQRPAMRALAMLANSTRVKRKELLSSYNFAAFYLPHVLQARRVLYMDTDVIVRGDVHELAQMNLDAKPAAAVEDCTQVLRKYIDFPLADAYRAAAYRRVQAVTGDCAIGRGDGPRPATCEPLPRSMPANDTCVFNRGVLLLNGEIWRRERMAERIERLVVDFVHSKGALFRAGVSQPPFLLALANHYFKLGQEWNVRGLGRDAIGEPEWLNIAGAMRASYPKYARAEKVLTDHMAAVARLRNAKRSSLLLKKAAYARTTGGPAVVPKSVNPYARGDHYPYVCPNAAAAKILHFNGEVKPWRMSDSTVAHATPAEGALCFWTDLGGNATRPPPNPNRRHVEAEDAECANNDIRKCLRSCAREWHKYVDDLGLSHERRAE</sequence>
<evidence type="ECO:0000256" key="3">
    <source>
        <dbReference type="ARBA" id="ARBA00022679"/>
    </source>
</evidence>
<feature type="compositionally biased region" description="Basic residues" evidence="5">
    <location>
        <begin position="1"/>
        <end position="11"/>
    </location>
</feature>
<dbReference type="PANTHER" id="PTHR13778:SF47">
    <property type="entry name" value="LIPOPOLYSACCHARIDE 1,3-GALACTOSYLTRANSFERASE"/>
    <property type="match status" value="1"/>
</dbReference>
<feature type="compositionally biased region" description="Basic and acidic residues" evidence="5">
    <location>
        <begin position="12"/>
        <end position="30"/>
    </location>
</feature>
<gene>
    <name evidence="6" type="ORF">SO694_00011418</name>
</gene>
<evidence type="ECO:0000256" key="4">
    <source>
        <dbReference type="ARBA" id="ARBA00022723"/>
    </source>
</evidence>
<accession>A0ABR1GF46</accession>
<dbReference type="Pfam" id="PF01501">
    <property type="entry name" value="Glyco_transf_8"/>
    <property type="match status" value="1"/>
</dbReference>
<feature type="region of interest" description="Disordered" evidence="5">
    <location>
        <begin position="1"/>
        <end position="30"/>
    </location>
</feature>